<evidence type="ECO:0000256" key="1">
    <source>
        <dbReference type="SAM" id="Phobius"/>
    </source>
</evidence>
<organism evidence="2">
    <name type="scientific">marine sediment metagenome</name>
    <dbReference type="NCBI Taxonomy" id="412755"/>
    <lineage>
        <taxon>unclassified sequences</taxon>
        <taxon>metagenomes</taxon>
        <taxon>ecological metagenomes</taxon>
    </lineage>
</organism>
<protein>
    <submittedName>
        <fullName evidence="2">Uncharacterized protein</fullName>
    </submittedName>
</protein>
<keyword evidence="1" id="KW-0812">Transmembrane</keyword>
<name>X0XVF8_9ZZZZ</name>
<evidence type="ECO:0000313" key="2">
    <source>
        <dbReference type="EMBL" id="GAG47350.1"/>
    </source>
</evidence>
<reference evidence="2" key="1">
    <citation type="journal article" date="2014" name="Front. Microbiol.">
        <title>High frequency of phylogenetically diverse reductive dehalogenase-homologous genes in deep subseafloor sedimentary metagenomes.</title>
        <authorList>
            <person name="Kawai M."/>
            <person name="Futagami T."/>
            <person name="Toyoda A."/>
            <person name="Takaki Y."/>
            <person name="Nishi S."/>
            <person name="Hori S."/>
            <person name="Arai W."/>
            <person name="Tsubouchi T."/>
            <person name="Morono Y."/>
            <person name="Uchiyama I."/>
            <person name="Ito T."/>
            <person name="Fujiyama A."/>
            <person name="Inagaki F."/>
            <person name="Takami H."/>
        </authorList>
    </citation>
    <scope>NUCLEOTIDE SEQUENCE</scope>
    <source>
        <strain evidence="2">Expedition CK06-06</strain>
    </source>
</reference>
<gene>
    <name evidence="2" type="ORF">S01H1_83700</name>
</gene>
<keyword evidence="1" id="KW-0472">Membrane</keyword>
<dbReference type="AlphaFoldDB" id="X0XVF8"/>
<comment type="caution">
    <text evidence="2">The sequence shown here is derived from an EMBL/GenBank/DDBJ whole genome shotgun (WGS) entry which is preliminary data.</text>
</comment>
<feature type="non-terminal residue" evidence="2">
    <location>
        <position position="49"/>
    </location>
</feature>
<feature type="transmembrane region" description="Helical" evidence="1">
    <location>
        <begin position="12"/>
        <end position="35"/>
    </location>
</feature>
<accession>X0XVF8</accession>
<proteinExistence type="predicted"/>
<dbReference type="EMBL" id="BARS01056959">
    <property type="protein sequence ID" value="GAG47350.1"/>
    <property type="molecule type" value="Genomic_DNA"/>
</dbReference>
<sequence>MGQNRFNNRTGLWALVDVAAGVVCVSMLANCLWAAEKDSQPVDKKGEFQ</sequence>
<keyword evidence="1" id="KW-1133">Transmembrane helix</keyword>